<dbReference type="AlphaFoldDB" id="A0A084Y0D3"/>
<proteinExistence type="predicted"/>
<gene>
    <name evidence="1" type="ORF">CAPSK01_002029</name>
</gene>
<reference evidence="1 2" key="1">
    <citation type="submission" date="2014-07" db="EMBL/GenBank/DDBJ databases">
        <title>Expanding our view of genomic diversity in Candidatus Accumulibacter clades.</title>
        <authorList>
            <person name="Skennerton C.T."/>
            <person name="Barr J.J."/>
            <person name="Slater F.R."/>
            <person name="Bond P.L."/>
            <person name="Tyson G.W."/>
        </authorList>
    </citation>
    <scope>NUCLEOTIDE SEQUENCE [LARGE SCALE GENOMIC DNA]</scope>
    <source>
        <strain evidence="2">SK-01</strain>
    </source>
</reference>
<dbReference type="Proteomes" id="UP000019812">
    <property type="component" value="Unassembled WGS sequence"/>
</dbReference>
<evidence type="ECO:0000313" key="2">
    <source>
        <dbReference type="Proteomes" id="UP000019812"/>
    </source>
</evidence>
<dbReference type="STRING" id="1457154.CAPSK01_002029"/>
<accession>A0A084Y0D3</accession>
<comment type="caution">
    <text evidence="1">The sequence shown here is derived from an EMBL/GenBank/DDBJ whole genome shotgun (WGS) entry which is preliminary data.</text>
</comment>
<name>A0A084Y0D3_9PROT</name>
<protein>
    <submittedName>
        <fullName evidence="1">Uncharacterized protein</fullName>
    </submittedName>
</protein>
<dbReference type="EMBL" id="JDSS02000021">
    <property type="protein sequence ID" value="KFB68177.1"/>
    <property type="molecule type" value="Genomic_DNA"/>
</dbReference>
<evidence type="ECO:0000313" key="1">
    <source>
        <dbReference type="EMBL" id="KFB68177.1"/>
    </source>
</evidence>
<sequence>MREALAAAAETDRVRAFHGRQRSAVGQMGWIDTVIEARIKRFMWSCHAIVEECRELANLTGLLAGDGRRIL</sequence>
<organism evidence="1 2">
    <name type="scientific">Candidatus Accumulibacter vicinus</name>
    <dbReference type="NCBI Taxonomy" id="2954382"/>
    <lineage>
        <taxon>Bacteria</taxon>
        <taxon>Pseudomonadati</taxon>
        <taxon>Pseudomonadota</taxon>
        <taxon>Betaproteobacteria</taxon>
        <taxon>Candidatus Accumulibacter</taxon>
    </lineage>
</organism>